<protein>
    <submittedName>
        <fullName evidence="2">Uncharacterized protein</fullName>
    </submittedName>
</protein>
<evidence type="ECO:0000313" key="3">
    <source>
        <dbReference type="Proteomes" id="UP000274201"/>
    </source>
</evidence>
<gene>
    <name evidence="2" type="ORF">NCTC12905_00737</name>
</gene>
<name>A0A3S5F8S4_BARVI</name>
<dbReference type="Proteomes" id="UP000274201">
    <property type="component" value="Chromosome"/>
</dbReference>
<feature type="transmembrane region" description="Helical" evidence="1">
    <location>
        <begin position="7"/>
        <end position="26"/>
    </location>
</feature>
<reference evidence="2 3" key="1">
    <citation type="submission" date="2018-12" db="EMBL/GenBank/DDBJ databases">
        <authorList>
            <consortium name="Pathogen Informatics"/>
        </authorList>
    </citation>
    <scope>NUCLEOTIDE SEQUENCE [LARGE SCALE GENOMIC DNA]</scope>
    <source>
        <strain evidence="2 3">NCTC12905</strain>
    </source>
</reference>
<evidence type="ECO:0000313" key="2">
    <source>
        <dbReference type="EMBL" id="VEJ45089.1"/>
    </source>
</evidence>
<proteinExistence type="predicted"/>
<keyword evidence="1" id="KW-0812">Transmembrane</keyword>
<dbReference type="EMBL" id="LR134529">
    <property type="protein sequence ID" value="VEJ45089.1"/>
    <property type="molecule type" value="Genomic_DNA"/>
</dbReference>
<keyword evidence="1" id="KW-1133">Transmembrane helix</keyword>
<evidence type="ECO:0000256" key="1">
    <source>
        <dbReference type="SAM" id="Phobius"/>
    </source>
</evidence>
<accession>A0A3S5F8S4</accession>
<organism evidence="2 3">
    <name type="scientific">Bartonella vinsonii</name>
    <name type="common">Rochalimaea vinsonii</name>
    <dbReference type="NCBI Taxonomy" id="33047"/>
    <lineage>
        <taxon>Bacteria</taxon>
        <taxon>Pseudomonadati</taxon>
        <taxon>Pseudomonadota</taxon>
        <taxon>Alphaproteobacteria</taxon>
        <taxon>Hyphomicrobiales</taxon>
        <taxon>Bartonellaceae</taxon>
        <taxon>Bartonella</taxon>
    </lineage>
</organism>
<dbReference type="AlphaFoldDB" id="A0A3S5F8S4"/>
<sequence length="44" mass="5308">MNELIRIIVELLFSIGALFIFFYTLFSYYKSKGYSNKEIVKNFF</sequence>
<keyword evidence="1" id="KW-0472">Membrane</keyword>